<feature type="region of interest" description="Disordered" evidence="3">
    <location>
        <begin position="124"/>
        <end position="167"/>
    </location>
</feature>
<keyword evidence="6" id="KW-1185">Reference proteome</keyword>
<evidence type="ECO:0000259" key="4">
    <source>
        <dbReference type="PROSITE" id="PS50103"/>
    </source>
</evidence>
<gene>
    <name evidence="5" type="ORF">HS088_TW11G00911</name>
</gene>
<dbReference type="PANTHER" id="PTHR33400">
    <property type="entry name" value="ZINC FINGER CCCH DOMAIN-CONTAINING PROTEIN 6-RELATED"/>
    <property type="match status" value="1"/>
</dbReference>
<dbReference type="Proteomes" id="UP000593562">
    <property type="component" value="Unassembled WGS sequence"/>
</dbReference>
<feature type="compositionally biased region" description="Polar residues" evidence="3">
    <location>
        <begin position="376"/>
        <end position="391"/>
    </location>
</feature>
<keyword evidence="2" id="KW-0479">Metal-binding</keyword>
<sequence>MRGLRKSKRISWAPDDNLCQVRLFLSEEAPSQVGFGTQDHLQAKASWSTHPTGFAVEDALPPGFERAHPANQLHINLSEIPIIKWRFPPRFELNFTWQVVAGEESKEVEAQKQREMRMLEAYYPRPSAIPPNPSVSADVQESHYTDDQQTPSIPITPIEDEDAPVDAPSHSMAQYDIPMGSQSSILTSGISAPLQGCIPSMHNVIGGEKPGAGTVLGVEPDVLSAAMNAISRNDHENIDQDLLVKILSNPELIRKLLADHGAASNTSSTPIQNLVPVPSSAPPPPPVALSNPAHVRNSRIETNIVTSVPSSSASWYPQPNGVGPNPNVRFPSPAFTPVSSSPSMGVPSAKDVNYYKNLIQQHGGERQELPHQQFGNRYSHQPTINQESANGSRPRDSKPKIMKPCIYFNSPKGCWHGANCAYQHDAAAQQRGSAMPEMQSAKRMKMDR</sequence>
<dbReference type="InterPro" id="IPR000571">
    <property type="entry name" value="Znf_CCCH"/>
</dbReference>
<feature type="domain" description="C3H1-type" evidence="4">
    <location>
        <begin position="399"/>
        <end position="427"/>
    </location>
</feature>
<comment type="caution">
    <text evidence="5">The sequence shown here is derived from an EMBL/GenBank/DDBJ whole genome shotgun (WGS) entry which is preliminary data.</text>
</comment>
<dbReference type="InParanoid" id="A0A7J7D3D2"/>
<dbReference type="EMBL" id="JAAARO010000011">
    <property type="protein sequence ID" value="KAF5740831.1"/>
    <property type="molecule type" value="Genomic_DNA"/>
</dbReference>
<evidence type="ECO:0000313" key="6">
    <source>
        <dbReference type="Proteomes" id="UP000593562"/>
    </source>
</evidence>
<dbReference type="FunCoup" id="A0A7J7D3D2">
    <property type="interactions" value="2275"/>
</dbReference>
<evidence type="ECO:0000313" key="5">
    <source>
        <dbReference type="EMBL" id="KAF5740831.1"/>
    </source>
</evidence>
<proteinExistence type="predicted"/>
<keyword evidence="2" id="KW-0862">Zinc</keyword>
<reference evidence="5 6" key="1">
    <citation type="journal article" date="2020" name="Nat. Commun.">
        <title>Genome of Tripterygium wilfordii and identification of cytochrome P450 involved in triptolide biosynthesis.</title>
        <authorList>
            <person name="Tu L."/>
            <person name="Su P."/>
            <person name="Zhang Z."/>
            <person name="Gao L."/>
            <person name="Wang J."/>
            <person name="Hu T."/>
            <person name="Zhou J."/>
            <person name="Zhang Y."/>
            <person name="Zhao Y."/>
            <person name="Liu Y."/>
            <person name="Song Y."/>
            <person name="Tong Y."/>
            <person name="Lu Y."/>
            <person name="Yang J."/>
            <person name="Xu C."/>
            <person name="Jia M."/>
            <person name="Peters R.J."/>
            <person name="Huang L."/>
            <person name="Gao W."/>
        </authorList>
    </citation>
    <scope>NUCLEOTIDE SEQUENCE [LARGE SCALE GENOMIC DNA]</scope>
    <source>
        <strain evidence="6">cv. XIE 37</strain>
        <tissue evidence="5">Leaf</tissue>
    </source>
</reference>
<protein>
    <submittedName>
        <fullName evidence="5">Zinc finger CCCH domain-containing protein 6-like</fullName>
    </submittedName>
</protein>
<keyword evidence="2" id="KW-0863">Zinc-finger</keyword>
<organism evidence="5 6">
    <name type="scientific">Tripterygium wilfordii</name>
    <name type="common">Thunder God vine</name>
    <dbReference type="NCBI Taxonomy" id="458696"/>
    <lineage>
        <taxon>Eukaryota</taxon>
        <taxon>Viridiplantae</taxon>
        <taxon>Streptophyta</taxon>
        <taxon>Embryophyta</taxon>
        <taxon>Tracheophyta</taxon>
        <taxon>Spermatophyta</taxon>
        <taxon>Magnoliopsida</taxon>
        <taxon>eudicotyledons</taxon>
        <taxon>Gunneridae</taxon>
        <taxon>Pentapetalae</taxon>
        <taxon>rosids</taxon>
        <taxon>fabids</taxon>
        <taxon>Celastrales</taxon>
        <taxon>Celastraceae</taxon>
        <taxon>Tripterygium</taxon>
    </lineage>
</organism>
<feature type="zinc finger region" description="C3H1-type" evidence="2">
    <location>
        <begin position="399"/>
        <end position="427"/>
    </location>
</feature>
<name>A0A7J7D3D2_TRIWF</name>
<evidence type="ECO:0000256" key="3">
    <source>
        <dbReference type="SAM" id="MobiDB-lite"/>
    </source>
</evidence>
<dbReference type="PANTHER" id="PTHR33400:SF2">
    <property type="entry name" value="ZINC FINGER CCCH DOMAIN-CONTAINING PROTEIN 6"/>
    <property type="match status" value="1"/>
</dbReference>
<evidence type="ECO:0000256" key="2">
    <source>
        <dbReference type="PROSITE-ProRule" id="PRU00723"/>
    </source>
</evidence>
<dbReference type="PROSITE" id="PS50103">
    <property type="entry name" value="ZF_C3H1"/>
    <property type="match status" value="1"/>
</dbReference>
<accession>A0A7J7D3D2</accession>
<dbReference type="GO" id="GO:0003677">
    <property type="term" value="F:DNA binding"/>
    <property type="evidence" value="ECO:0007669"/>
    <property type="project" value="UniProtKB-KW"/>
</dbReference>
<keyword evidence="1" id="KW-0238">DNA-binding</keyword>
<evidence type="ECO:0000256" key="1">
    <source>
        <dbReference type="ARBA" id="ARBA00023125"/>
    </source>
</evidence>
<feature type="compositionally biased region" description="Polar residues" evidence="3">
    <location>
        <begin position="263"/>
        <end position="272"/>
    </location>
</feature>
<dbReference type="AlphaFoldDB" id="A0A7J7D3D2"/>
<feature type="region of interest" description="Disordered" evidence="3">
    <location>
        <begin position="263"/>
        <end position="292"/>
    </location>
</feature>
<dbReference type="GO" id="GO:0008270">
    <property type="term" value="F:zinc ion binding"/>
    <property type="evidence" value="ECO:0007669"/>
    <property type="project" value="UniProtKB-KW"/>
</dbReference>
<feature type="region of interest" description="Disordered" evidence="3">
    <location>
        <begin position="376"/>
        <end position="399"/>
    </location>
</feature>